<keyword evidence="3" id="KW-1185">Reference proteome</keyword>
<accession>A0ABQ3RBJ2</accession>
<sequence length="266" mass="28038">MEWSERVVVRDGVRLVCRDGGGRGPAVVLLHGLAGHAGEWDALAERLSGRHRVVAVDQRGHGASERHPGDVSPAAFVADVVAVAARLGLDRPVLVGQSLGGHTALLTAAAHPALVRALVLVEAAPRAADPRAPATIGAWLDSWPVPFRSRAAAVAFFGGGPVGEGWAAGLERHEDGWRPRFDRDVMVAALAETARRSSLPAWRRVGCPTLAVFARSSLIPGPDIDAMLAERAPTVAVSVPGTGHDLHMERPEVLREMLEGFLSGPV</sequence>
<evidence type="ECO:0000259" key="1">
    <source>
        <dbReference type="Pfam" id="PF12697"/>
    </source>
</evidence>
<dbReference type="PANTHER" id="PTHR43194">
    <property type="entry name" value="HYDROLASE ALPHA/BETA FOLD FAMILY"/>
    <property type="match status" value="1"/>
</dbReference>
<dbReference type="PANTHER" id="PTHR43194:SF2">
    <property type="entry name" value="PEROXISOMAL MEMBRANE PROTEIN LPX1"/>
    <property type="match status" value="1"/>
</dbReference>
<comment type="caution">
    <text evidence="2">The sequence shown here is derived from an EMBL/GenBank/DDBJ whole genome shotgun (WGS) entry which is preliminary data.</text>
</comment>
<dbReference type="Gene3D" id="3.40.50.1820">
    <property type="entry name" value="alpha/beta hydrolase"/>
    <property type="match status" value="1"/>
</dbReference>
<name>A0ABQ3RBJ2_STRRR</name>
<evidence type="ECO:0000313" key="3">
    <source>
        <dbReference type="Proteomes" id="UP000646738"/>
    </source>
</evidence>
<dbReference type="Pfam" id="PF12697">
    <property type="entry name" value="Abhydrolase_6"/>
    <property type="match status" value="1"/>
</dbReference>
<dbReference type="InterPro" id="IPR029058">
    <property type="entry name" value="AB_hydrolase_fold"/>
</dbReference>
<dbReference type="Proteomes" id="UP000646738">
    <property type="component" value="Unassembled WGS sequence"/>
</dbReference>
<dbReference type="InterPro" id="IPR050228">
    <property type="entry name" value="Carboxylesterase_BioH"/>
</dbReference>
<dbReference type="EMBL" id="BNEA01000015">
    <property type="protein sequence ID" value="GHI53199.1"/>
    <property type="molecule type" value="Genomic_DNA"/>
</dbReference>
<gene>
    <name evidence="2" type="ORF">Srubr_30450</name>
</gene>
<dbReference type="InterPro" id="IPR000073">
    <property type="entry name" value="AB_hydrolase_1"/>
</dbReference>
<dbReference type="SUPFAM" id="SSF53474">
    <property type="entry name" value="alpha/beta-Hydrolases"/>
    <property type="match status" value="1"/>
</dbReference>
<keyword evidence="2" id="KW-0378">Hydrolase</keyword>
<proteinExistence type="predicted"/>
<evidence type="ECO:0000313" key="2">
    <source>
        <dbReference type="EMBL" id="GHI53199.1"/>
    </source>
</evidence>
<dbReference type="RefSeq" id="WP_189999066.1">
    <property type="nucleotide sequence ID" value="NZ_BNCB01000025.1"/>
</dbReference>
<reference evidence="3" key="1">
    <citation type="submission" date="2023-07" db="EMBL/GenBank/DDBJ databases">
        <title>Whole genome shotgun sequence of Streptomyces achromogenes subsp. rubradiris NBRC 14000.</title>
        <authorList>
            <person name="Komaki H."/>
            <person name="Tamura T."/>
        </authorList>
    </citation>
    <scope>NUCLEOTIDE SEQUENCE [LARGE SCALE GENOMIC DNA]</scope>
    <source>
        <strain evidence="3">NBRC 14000</strain>
    </source>
</reference>
<dbReference type="GO" id="GO:0016787">
    <property type="term" value="F:hydrolase activity"/>
    <property type="evidence" value="ECO:0007669"/>
    <property type="project" value="UniProtKB-KW"/>
</dbReference>
<dbReference type="PRINTS" id="PR00111">
    <property type="entry name" value="ABHYDROLASE"/>
</dbReference>
<feature type="domain" description="AB hydrolase-1" evidence="1">
    <location>
        <begin position="27"/>
        <end position="255"/>
    </location>
</feature>
<organism evidence="2 3">
    <name type="scientific">Streptomyces rubradiris</name>
    <name type="common">Streptomyces achromogenes subsp. rubradiris</name>
    <dbReference type="NCBI Taxonomy" id="285531"/>
    <lineage>
        <taxon>Bacteria</taxon>
        <taxon>Bacillati</taxon>
        <taxon>Actinomycetota</taxon>
        <taxon>Actinomycetes</taxon>
        <taxon>Kitasatosporales</taxon>
        <taxon>Streptomycetaceae</taxon>
        <taxon>Streptomyces</taxon>
    </lineage>
</organism>
<protein>
    <submittedName>
        <fullName evidence="2">Alpha/beta hydrolase</fullName>
    </submittedName>
</protein>